<keyword evidence="7" id="KW-1185">Reference proteome</keyword>
<evidence type="ECO:0000313" key="6">
    <source>
        <dbReference type="EMBL" id="EFI92423.1"/>
    </source>
</evidence>
<evidence type="ECO:0000256" key="2">
    <source>
        <dbReference type="ARBA" id="ARBA00018987"/>
    </source>
</evidence>
<dbReference type="SMART" id="SM01161">
    <property type="entry name" value="DUF1767"/>
    <property type="match status" value="1"/>
</dbReference>
<feature type="compositionally biased region" description="Acidic residues" evidence="3">
    <location>
        <begin position="125"/>
        <end position="140"/>
    </location>
</feature>
<gene>
    <name evidence="6" type="ORF">SCHCODRAFT_113722</name>
</gene>
<dbReference type="GeneID" id="9596719"/>
<dbReference type="GO" id="GO:0000712">
    <property type="term" value="P:resolution of meiotic recombination intermediates"/>
    <property type="evidence" value="ECO:0007669"/>
    <property type="project" value="TreeGrafter"/>
</dbReference>
<dbReference type="InterPro" id="IPR049363">
    <property type="entry name" value="RMI1_N"/>
</dbReference>
<dbReference type="HOGENOM" id="CLU_028605_0_0_1"/>
<evidence type="ECO:0000259" key="4">
    <source>
        <dbReference type="Pfam" id="PF08585"/>
    </source>
</evidence>
<feature type="domain" description="RMI1 N-terminal" evidence="5">
    <location>
        <begin position="17"/>
        <end position="59"/>
    </location>
</feature>
<dbReference type="Pfam" id="PF21000">
    <property type="entry name" value="RMI1_N_N"/>
    <property type="match status" value="1"/>
</dbReference>
<protein>
    <recommendedName>
        <fullName evidence="2">RecQ-mediated genome instability protein 1</fullName>
    </recommendedName>
</protein>
<feature type="compositionally biased region" description="Low complexity" evidence="3">
    <location>
        <begin position="315"/>
        <end position="338"/>
    </location>
</feature>
<feature type="compositionally biased region" description="Pro residues" evidence="3">
    <location>
        <begin position="242"/>
        <end position="251"/>
    </location>
</feature>
<dbReference type="InParanoid" id="D8QIK1"/>
<evidence type="ECO:0000256" key="1">
    <source>
        <dbReference type="ARBA" id="ARBA00006395"/>
    </source>
</evidence>
<evidence type="ECO:0000256" key="3">
    <source>
        <dbReference type="SAM" id="MobiDB-lite"/>
    </source>
</evidence>
<feature type="compositionally biased region" description="Polar residues" evidence="3">
    <location>
        <begin position="356"/>
        <end position="383"/>
    </location>
</feature>
<feature type="non-terminal residue" evidence="6">
    <location>
        <position position="470"/>
    </location>
</feature>
<dbReference type="Proteomes" id="UP000007431">
    <property type="component" value="Unassembled WGS sequence"/>
</dbReference>
<dbReference type="VEuPathDB" id="FungiDB:SCHCODRAFT_02643080"/>
<dbReference type="AlphaFoldDB" id="D8QIK1"/>
<dbReference type="OrthoDB" id="341511at2759"/>
<dbReference type="RefSeq" id="XP_003027326.1">
    <property type="nucleotide sequence ID" value="XM_003027280.1"/>
</dbReference>
<accession>D8QIK1</accession>
<dbReference type="Gene3D" id="2.40.50.770">
    <property type="entry name" value="RecQ-mediated genome instability protein Rmi1, C-terminal domain"/>
    <property type="match status" value="1"/>
</dbReference>
<dbReference type="EMBL" id="GL377313">
    <property type="protein sequence ID" value="EFI92423.1"/>
    <property type="molecule type" value="Genomic_DNA"/>
</dbReference>
<feature type="domain" description="RecQ mediated genome instability protein 1 OB-fold" evidence="4">
    <location>
        <begin position="81"/>
        <end position="217"/>
    </location>
</feature>
<dbReference type="InterPro" id="IPR013894">
    <property type="entry name" value="RMI1_OB"/>
</dbReference>
<dbReference type="InterPro" id="IPR042470">
    <property type="entry name" value="RMI1_N_C_sf"/>
</dbReference>
<feature type="region of interest" description="Disordered" evidence="3">
    <location>
        <begin position="232"/>
        <end position="393"/>
    </location>
</feature>
<feature type="region of interest" description="Disordered" evidence="3">
    <location>
        <begin position="115"/>
        <end position="143"/>
    </location>
</feature>
<dbReference type="eggNOG" id="KOG3683">
    <property type="taxonomic scope" value="Eukaryota"/>
</dbReference>
<dbReference type="Pfam" id="PF08585">
    <property type="entry name" value="RMI1_N_C"/>
    <property type="match status" value="1"/>
</dbReference>
<dbReference type="OMA" id="FLEPKCV"/>
<dbReference type="GO" id="GO:0016604">
    <property type="term" value="C:nuclear body"/>
    <property type="evidence" value="ECO:0007669"/>
    <property type="project" value="TreeGrafter"/>
</dbReference>
<dbReference type="STRING" id="578458.D8QIK1"/>
<dbReference type="KEGG" id="scm:SCHCO_02643080"/>
<dbReference type="PANTHER" id="PTHR14790:SF15">
    <property type="entry name" value="RECQ-MEDIATED GENOME INSTABILITY PROTEIN 1"/>
    <property type="match status" value="1"/>
</dbReference>
<feature type="compositionally biased region" description="Basic residues" evidence="3">
    <location>
        <begin position="278"/>
        <end position="289"/>
    </location>
</feature>
<proteinExistence type="inferred from homology"/>
<dbReference type="PANTHER" id="PTHR14790">
    <property type="entry name" value="RECQ-MEDIATED GENOME INSTABILITY PROTEIN 1 RMI1"/>
    <property type="match status" value="1"/>
</dbReference>
<reference evidence="6 7" key="1">
    <citation type="journal article" date="2010" name="Nat. Biotechnol.">
        <title>Genome sequence of the model mushroom Schizophyllum commune.</title>
        <authorList>
            <person name="Ohm R.A."/>
            <person name="de Jong J.F."/>
            <person name="Lugones L.G."/>
            <person name="Aerts A."/>
            <person name="Kothe E."/>
            <person name="Stajich J.E."/>
            <person name="de Vries R.P."/>
            <person name="Record E."/>
            <person name="Levasseur A."/>
            <person name="Baker S.E."/>
            <person name="Bartholomew K.A."/>
            <person name="Coutinho P.M."/>
            <person name="Erdmann S."/>
            <person name="Fowler T.J."/>
            <person name="Gathman A.C."/>
            <person name="Lombard V."/>
            <person name="Henrissat B."/>
            <person name="Knabe N."/>
            <person name="Kuees U."/>
            <person name="Lilly W.W."/>
            <person name="Lindquist E."/>
            <person name="Lucas S."/>
            <person name="Magnuson J.K."/>
            <person name="Piumi F."/>
            <person name="Raudaskoski M."/>
            <person name="Salamov A."/>
            <person name="Schmutz J."/>
            <person name="Schwarze F.W.M.R."/>
            <person name="vanKuyk P.A."/>
            <person name="Horton J.S."/>
            <person name="Grigoriev I.V."/>
            <person name="Woesten H.A.B."/>
        </authorList>
    </citation>
    <scope>NUCLEOTIDE SEQUENCE [LARGE SCALE GENOMIC DNA]</scope>
    <source>
        <strain evidence="7">H4-8 / FGSC 9210</strain>
    </source>
</reference>
<dbReference type="GO" id="GO:0031422">
    <property type="term" value="C:RecQ family helicase-topoisomerase III complex"/>
    <property type="evidence" value="ECO:0007669"/>
    <property type="project" value="TreeGrafter"/>
</dbReference>
<evidence type="ECO:0000313" key="7">
    <source>
        <dbReference type="Proteomes" id="UP000007431"/>
    </source>
</evidence>
<sequence>MPITLDQVQGWFTKHYPKPSVDPQWLQECFEWVLDAEKPSTLQDAIASVETQLLSSDLQVSMLPGTGIPIHHDQPDTWTLAPGKTPGVLVQITALTEIGQSAWSLNEVRVAREERMRGAPTVNQDTEDDGNVGADDEDEGPMPSYPRSMLKFEVSDGHVTMPAIEYKPLKDLKLGDTKLGFKMILKNVPVNRGIAFLTPESVTLKGYQAEDLEEQREVAFARSLHARMHPDEDLDAQDGAGAPPPPPPAPAPAVRSPLRAISPPPSPPPMQVDENLPRPRRLPANHTRGHSPGPPIPGEDGTLPIKPLPKSRVASISSTSQYFPPSSSSTAVDLSLSPTHTASGSRPPPIPPSAVPHQQTNGHADTRASSAATENTLRNTSARPPSDSEDEFDLMSDGLLNDEVFAMVDAVSHAAQTQSTTQATTQPTTRLMPDIIDVSDSEADEKENVPVEAKRARRRVDAVIDISDSE</sequence>
<comment type="similarity">
    <text evidence="1">Belongs to the RMI1 family.</text>
</comment>
<name>D8QIK1_SCHCM</name>
<dbReference type="GO" id="GO:0000724">
    <property type="term" value="P:double-strand break repair via homologous recombination"/>
    <property type="evidence" value="ECO:0007669"/>
    <property type="project" value="TreeGrafter"/>
</dbReference>
<organism evidence="7">
    <name type="scientific">Schizophyllum commune (strain H4-8 / FGSC 9210)</name>
    <name type="common">Split gill fungus</name>
    <dbReference type="NCBI Taxonomy" id="578458"/>
    <lineage>
        <taxon>Eukaryota</taxon>
        <taxon>Fungi</taxon>
        <taxon>Dikarya</taxon>
        <taxon>Basidiomycota</taxon>
        <taxon>Agaricomycotina</taxon>
        <taxon>Agaricomycetes</taxon>
        <taxon>Agaricomycetidae</taxon>
        <taxon>Agaricales</taxon>
        <taxon>Schizophyllaceae</taxon>
        <taxon>Schizophyllum</taxon>
    </lineage>
</organism>
<evidence type="ECO:0000259" key="5">
    <source>
        <dbReference type="Pfam" id="PF21000"/>
    </source>
</evidence>